<dbReference type="InterPro" id="IPR055414">
    <property type="entry name" value="LRR_R13L4/SHOC2-like"/>
</dbReference>
<accession>A0AAN9JMR8</accession>
<dbReference type="InterPro" id="IPR027417">
    <property type="entry name" value="P-loop_NTPase"/>
</dbReference>
<keyword evidence="5" id="KW-0067">ATP-binding</keyword>
<dbReference type="PRINTS" id="PR00364">
    <property type="entry name" value="DISEASERSIST"/>
</dbReference>
<evidence type="ECO:0000313" key="11">
    <source>
        <dbReference type="EMBL" id="KAK7301034.1"/>
    </source>
</evidence>
<evidence type="ECO:0000256" key="3">
    <source>
        <dbReference type="ARBA" id="ARBA00022741"/>
    </source>
</evidence>
<dbReference type="PANTHER" id="PTHR36766:SF42">
    <property type="entry name" value="NB-ARC DOMAIN DISEASE RESISTANCE PROTEIN"/>
    <property type="match status" value="1"/>
</dbReference>
<evidence type="ECO:0000256" key="1">
    <source>
        <dbReference type="ARBA" id="ARBA00022614"/>
    </source>
</evidence>
<dbReference type="InterPro" id="IPR038005">
    <property type="entry name" value="RX-like_CC"/>
</dbReference>
<dbReference type="Proteomes" id="UP001359559">
    <property type="component" value="Unassembled WGS sequence"/>
</dbReference>
<dbReference type="GO" id="GO:0043531">
    <property type="term" value="F:ADP binding"/>
    <property type="evidence" value="ECO:0007669"/>
    <property type="project" value="InterPro"/>
</dbReference>
<dbReference type="Gene3D" id="3.40.50.300">
    <property type="entry name" value="P-loop containing nucleotide triphosphate hydrolases"/>
    <property type="match status" value="1"/>
</dbReference>
<gene>
    <name evidence="11" type="ORF">RJT34_11889</name>
</gene>
<dbReference type="Gene3D" id="3.80.10.10">
    <property type="entry name" value="Ribonuclease Inhibitor"/>
    <property type="match status" value="2"/>
</dbReference>
<evidence type="ECO:0000259" key="9">
    <source>
        <dbReference type="Pfam" id="PF23598"/>
    </source>
</evidence>
<keyword evidence="2" id="KW-0677">Repeat</keyword>
<organism evidence="11 12">
    <name type="scientific">Clitoria ternatea</name>
    <name type="common">Butterfly pea</name>
    <dbReference type="NCBI Taxonomy" id="43366"/>
    <lineage>
        <taxon>Eukaryota</taxon>
        <taxon>Viridiplantae</taxon>
        <taxon>Streptophyta</taxon>
        <taxon>Embryophyta</taxon>
        <taxon>Tracheophyta</taxon>
        <taxon>Spermatophyta</taxon>
        <taxon>Magnoliopsida</taxon>
        <taxon>eudicotyledons</taxon>
        <taxon>Gunneridae</taxon>
        <taxon>Pentapetalae</taxon>
        <taxon>rosids</taxon>
        <taxon>fabids</taxon>
        <taxon>Fabales</taxon>
        <taxon>Fabaceae</taxon>
        <taxon>Papilionoideae</taxon>
        <taxon>50 kb inversion clade</taxon>
        <taxon>NPAAA clade</taxon>
        <taxon>indigoferoid/millettioid clade</taxon>
        <taxon>Phaseoleae</taxon>
        <taxon>Clitoria</taxon>
    </lineage>
</organism>
<dbReference type="InterPro" id="IPR032675">
    <property type="entry name" value="LRR_dom_sf"/>
</dbReference>
<dbReference type="SUPFAM" id="SSF52058">
    <property type="entry name" value="L domain-like"/>
    <property type="match status" value="1"/>
</dbReference>
<feature type="domain" description="NB-ARC" evidence="6">
    <location>
        <begin position="157"/>
        <end position="335"/>
    </location>
</feature>
<feature type="domain" description="Disease resistance R13L4/SHOC-2-like LRR" evidence="9">
    <location>
        <begin position="854"/>
        <end position="985"/>
    </location>
</feature>
<dbReference type="InterPro" id="IPR041118">
    <property type="entry name" value="Rx_N"/>
</dbReference>
<dbReference type="Pfam" id="PF23598">
    <property type="entry name" value="LRR_14"/>
    <property type="match status" value="1"/>
</dbReference>
<keyword evidence="4" id="KW-0611">Plant defense</keyword>
<sequence length="1045" mass="119720">MAEALLGSVFDNSLSLAQNEFATFSGIREKADKLSSTLELIKAVLEDAEDKQITNPPIKVWLQQLKDATYVLDDILDQCSIQAHRLGGSSSFHPKNILFRRQLGSKLKEITKRFDDIAEAKNKFLLQEGVRERASEVAEWRQTTSIINQPRVYGRYDDKEKIVEFLLSRARESDLLSIYPIVGLGGVGKTTLAQFVYNDERVTSHFNIEVWVCVSESFSTKRILCCIIESISREKYDSFHLDVIERKVQELLQSKRYLLVLDDVWKQNHGFSFGLNQDKWNKLKSVLSCGSKGASILVSTRDKNVATMMGTCQAHGLNGLSEDDCWLLFKQYAFGVDKEERAELVSIGREIVKKCKGSPLAAQALGSLLRPKSEEREWFEVKESSLWDLEGENSILPALRLSYSHLTSTLKQCFSFCAIFPKDSEIGKEQLIHLWMANGFISSRGSLEVEDVGNIIWNELCQKSFFQDIKRDDYSGNILFKMHDLVHDLAQSVMKQECVILGNSNITDFSRNTHHVSFDCDSSPFNKGVLPKFESLRTLYALNCWSYYREISSYCSTNCSLRVLRIYSDELLKSLGNLIHLRYLELHGVQRETLPDSIYSLRKLEILKLNRVPNLRCLPKHLSRLQNLRHLVIEGCLFLSCMFPNVRKLWRLKTLSFYIVSSKKGHRLEELHDLQLRGKLKVKGLENVNSSSEAQEANLLGKKDLEELWLSWDDTETKPHNELVLEGLQPHSNLKKLTIRGYEGLQLPSWIENLTNLVDLHLGCKNCEPVKLPSLGKLPFLRKLSICGMQGVEYLDDDDGVEVWAFPSLEKLGLNRLPELKQLLKVERGNMFLHLSDLTIDNCPKLVLPCLPSIRSLTVVRSSNELLRSISSFHTLVILDLIGDHADQTMTSFPEGIFRNFTCLKTLHLQTFSKLKELPYELFYLNTLEYLHIGTCHELECLPELVWEGLHSLRTLLITHCKKLRCLPESIRQLTSLKFLQIVKCPTIIERCEKGKGEDWDKIAHVPNEEKDIYTKLQRFVNATEFYLSSCVTSSIINFAFLHFN</sequence>
<dbReference type="InterPro" id="IPR002182">
    <property type="entry name" value="NB-ARC"/>
</dbReference>
<evidence type="ECO:0000256" key="5">
    <source>
        <dbReference type="ARBA" id="ARBA00022840"/>
    </source>
</evidence>
<keyword evidence="1" id="KW-0433">Leucine-rich repeat</keyword>
<dbReference type="SUPFAM" id="SSF52540">
    <property type="entry name" value="P-loop containing nucleoside triphosphate hydrolases"/>
    <property type="match status" value="1"/>
</dbReference>
<protein>
    <submittedName>
        <fullName evidence="11">Uncharacterized protein</fullName>
    </submittedName>
</protein>
<dbReference type="GO" id="GO:0005524">
    <property type="term" value="F:ATP binding"/>
    <property type="evidence" value="ECO:0007669"/>
    <property type="project" value="UniProtKB-KW"/>
</dbReference>
<dbReference type="EMBL" id="JAYKXN010000003">
    <property type="protein sequence ID" value="KAK7301034.1"/>
    <property type="molecule type" value="Genomic_DNA"/>
</dbReference>
<reference evidence="11 12" key="1">
    <citation type="submission" date="2024-01" db="EMBL/GenBank/DDBJ databases">
        <title>The genomes of 5 underutilized Papilionoideae crops provide insights into root nodulation and disease resistance.</title>
        <authorList>
            <person name="Yuan L."/>
        </authorList>
    </citation>
    <scope>NUCLEOTIDE SEQUENCE [LARGE SCALE GENOMIC DNA]</scope>
    <source>
        <strain evidence="11">LY-2023</strain>
        <tissue evidence="11">Leaf</tissue>
    </source>
</reference>
<keyword evidence="12" id="KW-1185">Reference proteome</keyword>
<feature type="domain" description="Disease resistance N-terminal" evidence="7">
    <location>
        <begin position="6"/>
        <end position="91"/>
    </location>
</feature>
<dbReference type="InterPro" id="IPR056789">
    <property type="entry name" value="LRR_R13L1-DRL21"/>
</dbReference>
<evidence type="ECO:0000256" key="2">
    <source>
        <dbReference type="ARBA" id="ARBA00022737"/>
    </source>
</evidence>
<dbReference type="FunFam" id="3.40.50.300:FF:001091">
    <property type="entry name" value="Probable disease resistance protein At1g61300"/>
    <property type="match status" value="1"/>
</dbReference>
<dbReference type="Gene3D" id="1.20.5.4130">
    <property type="match status" value="1"/>
</dbReference>
<dbReference type="InterPro" id="IPR036388">
    <property type="entry name" value="WH-like_DNA-bd_sf"/>
</dbReference>
<evidence type="ECO:0000256" key="4">
    <source>
        <dbReference type="ARBA" id="ARBA00022821"/>
    </source>
</evidence>
<dbReference type="AlphaFoldDB" id="A0AAN9JMR8"/>
<evidence type="ECO:0000259" key="10">
    <source>
        <dbReference type="Pfam" id="PF25019"/>
    </source>
</evidence>
<comment type="caution">
    <text evidence="11">The sequence shown here is derived from an EMBL/GenBank/DDBJ whole genome shotgun (WGS) entry which is preliminary data.</text>
</comment>
<dbReference type="FunFam" id="1.10.10.10:FF:000322">
    <property type="entry name" value="Probable disease resistance protein At1g63360"/>
    <property type="match status" value="1"/>
</dbReference>
<dbReference type="Pfam" id="PF18052">
    <property type="entry name" value="Rx_N"/>
    <property type="match status" value="1"/>
</dbReference>
<proteinExistence type="predicted"/>
<evidence type="ECO:0000313" key="12">
    <source>
        <dbReference type="Proteomes" id="UP001359559"/>
    </source>
</evidence>
<evidence type="ECO:0000259" key="8">
    <source>
        <dbReference type="Pfam" id="PF23559"/>
    </source>
</evidence>
<dbReference type="InterPro" id="IPR042197">
    <property type="entry name" value="Apaf_helical"/>
</dbReference>
<evidence type="ECO:0000259" key="7">
    <source>
        <dbReference type="Pfam" id="PF18052"/>
    </source>
</evidence>
<dbReference type="CDD" id="cd14798">
    <property type="entry name" value="RX-CC_like"/>
    <property type="match status" value="1"/>
</dbReference>
<dbReference type="InterPro" id="IPR058922">
    <property type="entry name" value="WHD_DRP"/>
</dbReference>
<feature type="domain" description="R13L1/DRL21-like LRR repeat region" evidence="10">
    <location>
        <begin position="668"/>
        <end position="789"/>
    </location>
</feature>
<dbReference type="Pfam" id="PF23559">
    <property type="entry name" value="WHD_DRP"/>
    <property type="match status" value="1"/>
</dbReference>
<dbReference type="PANTHER" id="PTHR36766">
    <property type="entry name" value="PLANT BROAD-SPECTRUM MILDEW RESISTANCE PROTEIN RPW8"/>
    <property type="match status" value="1"/>
</dbReference>
<feature type="domain" description="Disease resistance protein winged helix" evidence="8">
    <location>
        <begin position="419"/>
        <end position="490"/>
    </location>
</feature>
<name>A0AAN9JMR8_CLITE</name>
<keyword evidence="3" id="KW-0547">Nucleotide-binding</keyword>
<dbReference type="Gene3D" id="1.10.10.10">
    <property type="entry name" value="Winged helix-like DNA-binding domain superfamily/Winged helix DNA-binding domain"/>
    <property type="match status" value="1"/>
</dbReference>
<dbReference type="Pfam" id="PF25019">
    <property type="entry name" value="LRR_R13L1-DRL21"/>
    <property type="match status" value="1"/>
</dbReference>
<dbReference type="Pfam" id="PF00931">
    <property type="entry name" value="NB-ARC"/>
    <property type="match status" value="1"/>
</dbReference>
<dbReference type="GO" id="GO:0051707">
    <property type="term" value="P:response to other organism"/>
    <property type="evidence" value="ECO:0007669"/>
    <property type="project" value="UniProtKB-ARBA"/>
</dbReference>
<evidence type="ECO:0000259" key="6">
    <source>
        <dbReference type="Pfam" id="PF00931"/>
    </source>
</evidence>
<dbReference type="Gene3D" id="1.10.8.430">
    <property type="entry name" value="Helical domain of apoptotic protease-activating factors"/>
    <property type="match status" value="1"/>
</dbReference>
<dbReference type="GO" id="GO:0006952">
    <property type="term" value="P:defense response"/>
    <property type="evidence" value="ECO:0007669"/>
    <property type="project" value="UniProtKB-KW"/>
</dbReference>